<organism evidence="1 2">
    <name type="scientific">Musa troglodytarum</name>
    <name type="common">fe'i banana</name>
    <dbReference type="NCBI Taxonomy" id="320322"/>
    <lineage>
        <taxon>Eukaryota</taxon>
        <taxon>Viridiplantae</taxon>
        <taxon>Streptophyta</taxon>
        <taxon>Embryophyta</taxon>
        <taxon>Tracheophyta</taxon>
        <taxon>Spermatophyta</taxon>
        <taxon>Magnoliopsida</taxon>
        <taxon>Liliopsida</taxon>
        <taxon>Zingiberales</taxon>
        <taxon>Musaceae</taxon>
        <taxon>Musa</taxon>
    </lineage>
</organism>
<dbReference type="AlphaFoldDB" id="A0A9E7I029"/>
<sequence length="69" mass="7525">MERLIYSPMGWFRRRRGNEGGAGKELAAVVCSFVSGNFASYSLLEDSTSLERMDVGEVSTSHCDDGVSC</sequence>
<dbReference type="Proteomes" id="UP001055439">
    <property type="component" value="Chromosome 8"/>
</dbReference>
<gene>
    <name evidence="1" type="ORF">MUK42_33900</name>
</gene>
<accession>A0A9E7I029</accession>
<evidence type="ECO:0000313" key="1">
    <source>
        <dbReference type="EMBL" id="URE39459.1"/>
    </source>
</evidence>
<reference evidence="1" key="1">
    <citation type="submission" date="2022-05" db="EMBL/GenBank/DDBJ databases">
        <title>The Musa troglodytarum L. genome provides insights into the mechanism of non-climacteric behaviour and enrichment of carotenoids.</title>
        <authorList>
            <person name="Wang J."/>
        </authorList>
    </citation>
    <scope>NUCLEOTIDE SEQUENCE</scope>
    <source>
        <tissue evidence="1">Leaf</tissue>
    </source>
</reference>
<name>A0A9E7I029_9LILI</name>
<dbReference type="EMBL" id="CP097510">
    <property type="protein sequence ID" value="URE39459.1"/>
    <property type="molecule type" value="Genomic_DNA"/>
</dbReference>
<keyword evidence="2" id="KW-1185">Reference proteome</keyword>
<protein>
    <submittedName>
        <fullName evidence="1">Uncharacterized protein</fullName>
    </submittedName>
</protein>
<evidence type="ECO:0000313" key="2">
    <source>
        <dbReference type="Proteomes" id="UP001055439"/>
    </source>
</evidence>
<proteinExistence type="predicted"/>